<dbReference type="SUPFAM" id="SSF54001">
    <property type="entry name" value="Cysteine proteinases"/>
    <property type="match status" value="1"/>
</dbReference>
<comment type="caution">
    <text evidence="12">The sequence shown here is derived from an EMBL/GenBank/DDBJ whole genome shotgun (WGS) entry which is preliminary data.</text>
</comment>
<keyword evidence="5" id="KW-0788">Thiol protease</keyword>
<keyword evidence="3 9" id="KW-0732">Signal</keyword>
<dbReference type="CDD" id="cd02248">
    <property type="entry name" value="Peptidase_C1A"/>
    <property type="match status" value="1"/>
</dbReference>
<accession>A0A2R6PZS2</accession>
<evidence type="ECO:0000313" key="13">
    <source>
        <dbReference type="Proteomes" id="UP000241394"/>
    </source>
</evidence>
<organism evidence="12 13">
    <name type="scientific">Actinidia chinensis var. chinensis</name>
    <name type="common">Chinese soft-hair kiwi</name>
    <dbReference type="NCBI Taxonomy" id="1590841"/>
    <lineage>
        <taxon>Eukaryota</taxon>
        <taxon>Viridiplantae</taxon>
        <taxon>Streptophyta</taxon>
        <taxon>Embryophyta</taxon>
        <taxon>Tracheophyta</taxon>
        <taxon>Spermatophyta</taxon>
        <taxon>Magnoliopsida</taxon>
        <taxon>eudicotyledons</taxon>
        <taxon>Gunneridae</taxon>
        <taxon>Pentapetalae</taxon>
        <taxon>asterids</taxon>
        <taxon>Ericales</taxon>
        <taxon>Actinidiaceae</taxon>
        <taxon>Actinidia</taxon>
    </lineage>
</organism>
<dbReference type="Proteomes" id="UP000241394">
    <property type="component" value="Chromosome LG21"/>
</dbReference>
<dbReference type="InParanoid" id="A0A2R6PZS2"/>
<dbReference type="InterPro" id="IPR013128">
    <property type="entry name" value="Peptidase_C1A"/>
</dbReference>
<evidence type="ECO:0000256" key="1">
    <source>
        <dbReference type="ARBA" id="ARBA00008455"/>
    </source>
</evidence>
<dbReference type="InterPro" id="IPR013201">
    <property type="entry name" value="Prot_inhib_I29"/>
</dbReference>
<evidence type="ECO:0000256" key="3">
    <source>
        <dbReference type="ARBA" id="ARBA00022729"/>
    </source>
</evidence>
<dbReference type="Gramene" id="PSR99631">
    <property type="protein sequence ID" value="PSR99631"/>
    <property type="gene ID" value="CEY00_Acc23604"/>
</dbReference>
<dbReference type="GO" id="GO:0006508">
    <property type="term" value="P:proteolysis"/>
    <property type="evidence" value="ECO:0007669"/>
    <property type="project" value="UniProtKB-KW"/>
</dbReference>
<evidence type="ECO:0000256" key="8">
    <source>
        <dbReference type="ARBA" id="ARBA00023180"/>
    </source>
</evidence>
<evidence type="ECO:0000256" key="4">
    <source>
        <dbReference type="ARBA" id="ARBA00022801"/>
    </source>
</evidence>
<evidence type="ECO:0000256" key="6">
    <source>
        <dbReference type="ARBA" id="ARBA00023145"/>
    </source>
</evidence>
<evidence type="ECO:0000256" key="2">
    <source>
        <dbReference type="ARBA" id="ARBA00022670"/>
    </source>
</evidence>
<evidence type="ECO:0000259" key="10">
    <source>
        <dbReference type="SMART" id="SM00645"/>
    </source>
</evidence>
<dbReference type="InterPro" id="IPR038765">
    <property type="entry name" value="Papain-like_cys_pep_sf"/>
</dbReference>
<dbReference type="GO" id="GO:0000323">
    <property type="term" value="C:lytic vacuole"/>
    <property type="evidence" value="ECO:0007669"/>
    <property type="project" value="UniProtKB-ARBA"/>
</dbReference>
<evidence type="ECO:0000256" key="5">
    <source>
        <dbReference type="ARBA" id="ARBA00022807"/>
    </source>
</evidence>
<dbReference type="SMART" id="SM00848">
    <property type="entry name" value="Inhibitor_I29"/>
    <property type="match status" value="1"/>
</dbReference>
<dbReference type="AlphaFoldDB" id="A0A2R6PZS2"/>
<comment type="similarity">
    <text evidence="1">Belongs to the peptidase C1 family.</text>
</comment>
<gene>
    <name evidence="12" type="ORF">CEY00_Acc23604</name>
</gene>
<keyword evidence="2" id="KW-0645">Protease</keyword>
<dbReference type="Gene3D" id="3.90.70.10">
    <property type="entry name" value="Cysteine proteinases"/>
    <property type="match status" value="1"/>
</dbReference>
<reference evidence="12 13" key="1">
    <citation type="submission" date="2017-07" db="EMBL/GenBank/DDBJ databases">
        <title>An improved, manually edited Actinidia chinensis var. chinensis (kiwifruit) genome highlights the challenges associated with draft genomes and gene prediction in plants.</title>
        <authorList>
            <person name="Pilkington S."/>
            <person name="Crowhurst R."/>
            <person name="Hilario E."/>
            <person name="Nardozza S."/>
            <person name="Fraser L."/>
            <person name="Peng Y."/>
            <person name="Gunaseelan K."/>
            <person name="Simpson R."/>
            <person name="Tahir J."/>
            <person name="Deroles S."/>
            <person name="Templeton K."/>
            <person name="Luo Z."/>
            <person name="Davy M."/>
            <person name="Cheng C."/>
            <person name="Mcneilage M."/>
            <person name="Scaglione D."/>
            <person name="Liu Y."/>
            <person name="Zhang Q."/>
            <person name="Datson P."/>
            <person name="De Silva N."/>
            <person name="Gardiner S."/>
            <person name="Bassett H."/>
            <person name="Chagne D."/>
            <person name="Mccallum J."/>
            <person name="Dzierzon H."/>
            <person name="Deng C."/>
            <person name="Wang Y.-Y."/>
            <person name="Barron N."/>
            <person name="Manako K."/>
            <person name="Bowen J."/>
            <person name="Foster T."/>
            <person name="Erridge Z."/>
            <person name="Tiffin H."/>
            <person name="Waite C."/>
            <person name="Davies K."/>
            <person name="Grierson E."/>
            <person name="Laing W."/>
            <person name="Kirk R."/>
            <person name="Chen X."/>
            <person name="Wood M."/>
            <person name="Montefiori M."/>
            <person name="Brummell D."/>
            <person name="Schwinn K."/>
            <person name="Catanach A."/>
            <person name="Fullerton C."/>
            <person name="Li D."/>
            <person name="Meiyalaghan S."/>
            <person name="Nieuwenhuizen N."/>
            <person name="Read N."/>
            <person name="Prakash R."/>
            <person name="Hunter D."/>
            <person name="Zhang H."/>
            <person name="Mckenzie M."/>
            <person name="Knabel M."/>
            <person name="Harris A."/>
            <person name="Allan A."/>
            <person name="Chen A."/>
            <person name="Janssen B."/>
            <person name="Plunkett B."/>
            <person name="Dwamena C."/>
            <person name="Voogd C."/>
            <person name="Leif D."/>
            <person name="Lafferty D."/>
            <person name="Souleyre E."/>
            <person name="Varkonyi-Gasic E."/>
            <person name="Gambi F."/>
            <person name="Hanley J."/>
            <person name="Yao J.-L."/>
            <person name="Cheung J."/>
            <person name="David K."/>
            <person name="Warren B."/>
            <person name="Marsh K."/>
            <person name="Snowden K."/>
            <person name="Lin-Wang K."/>
            <person name="Brian L."/>
            <person name="Martinez-Sanchez M."/>
            <person name="Wang M."/>
            <person name="Ileperuma N."/>
            <person name="Macnee N."/>
            <person name="Campin R."/>
            <person name="Mcatee P."/>
            <person name="Drummond R."/>
            <person name="Espley R."/>
            <person name="Ireland H."/>
            <person name="Wu R."/>
            <person name="Atkinson R."/>
            <person name="Karunairetnam S."/>
            <person name="Bulley S."/>
            <person name="Chunkath S."/>
            <person name="Hanley Z."/>
            <person name="Storey R."/>
            <person name="Thrimawithana A."/>
            <person name="Thomson S."/>
            <person name="David C."/>
            <person name="Testolin R."/>
        </authorList>
    </citation>
    <scope>NUCLEOTIDE SEQUENCE [LARGE SCALE GENOMIC DNA]</scope>
    <source>
        <strain evidence="13">cv. Red5</strain>
        <tissue evidence="12">Young leaf</tissue>
    </source>
</reference>
<dbReference type="PANTHER" id="PTHR12411">
    <property type="entry name" value="CYSTEINE PROTEASE FAMILY C1-RELATED"/>
    <property type="match status" value="1"/>
</dbReference>
<name>A0A2R6PZS2_ACTCC</name>
<dbReference type="STRING" id="1590841.A0A2R6PZS2"/>
<dbReference type="PRINTS" id="PR00705">
    <property type="entry name" value="PAPAIN"/>
</dbReference>
<evidence type="ECO:0000256" key="9">
    <source>
        <dbReference type="SAM" id="SignalP"/>
    </source>
</evidence>
<reference evidence="13" key="2">
    <citation type="journal article" date="2018" name="BMC Genomics">
        <title>A manually annotated Actinidia chinensis var. chinensis (kiwifruit) genome highlights the challenges associated with draft genomes and gene prediction in plants.</title>
        <authorList>
            <person name="Pilkington S.M."/>
            <person name="Crowhurst R."/>
            <person name="Hilario E."/>
            <person name="Nardozza S."/>
            <person name="Fraser L."/>
            <person name="Peng Y."/>
            <person name="Gunaseelan K."/>
            <person name="Simpson R."/>
            <person name="Tahir J."/>
            <person name="Deroles S.C."/>
            <person name="Templeton K."/>
            <person name="Luo Z."/>
            <person name="Davy M."/>
            <person name="Cheng C."/>
            <person name="McNeilage M."/>
            <person name="Scaglione D."/>
            <person name="Liu Y."/>
            <person name="Zhang Q."/>
            <person name="Datson P."/>
            <person name="De Silva N."/>
            <person name="Gardiner S.E."/>
            <person name="Bassett H."/>
            <person name="Chagne D."/>
            <person name="McCallum J."/>
            <person name="Dzierzon H."/>
            <person name="Deng C."/>
            <person name="Wang Y.Y."/>
            <person name="Barron L."/>
            <person name="Manako K."/>
            <person name="Bowen J."/>
            <person name="Foster T.M."/>
            <person name="Erridge Z.A."/>
            <person name="Tiffin H."/>
            <person name="Waite C.N."/>
            <person name="Davies K.M."/>
            <person name="Grierson E.P."/>
            <person name="Laing W.A."/>
            <person name="Kirk R."/>
            <person name="Chen X."/>
            <person name="Wood M."/>
            <person name="Montefiori M."/>
            <person name="Brummell D.A."/>
            <person name="Schwinn K.E."/>
            <person name="Catanach A."/>
            <person name="Fullerton C."/>
            <person name="Li D."/>
            <person name="Meiyalaghan S."/>
            <person name="Nieuwenhuizen N."/>
            <person name="Read N."/>
            <person name="Prakash R."/>
            <person name="Hunter D."/>
            <person name="Zhang H."/>
            <person name="McKenzie M."/>
            <person name="Knabel M."/>
            <person name="Harris A."/>
            <person name="Allan A.C."/>
            <person name="Gleave A."/>
            <person name="Chen A."/>
            <person name="Janssen B.J."/>
            <person name="Plunkett B."/>
            <person name="Ampomah-Dwamena C."/>
            <person name="Voogd C."/>
            <person name="Leif D."/>
            <person name="Lafferty D."/>
            <person name="Souleyre E.J.F."/>
            <person name="Varkonyi-Gasic E."/>
            <person name="Gambi F."/>
            <person name="Hanley J."/>
            <person name="Yao J.L."/>
            <person name="Cheung J."/>
            <person name="David K.M."/>
            <person name="Warren B."/>
            <person name="Marsh K."/>
            <person name="Snowden K.C."/>
            <person name="Lin-Wang K."/>
            <person name="Brian L."/>
            <person name="Martinez-Sanchez M."/>
            <person name="Wang M."/>
            <person name="Ileperuma N."/>
            <person name="Macnee N."/>
            <person name="Campin R."/>
            <person name="McAtee P."/>
            <person name="Drummond R.S.M."/>
            <person name="Espley R.V."/>
            <person name="Ireland H.S."/>
            <person name="Wu R."/>
            <person name="Atkinson R.G."/>
            <person name="Karunairetnam S."/>
            <person name="Bulley S."/>
            <person name="Chunkath S."/>
            <person name="Hanley Z."/>
            <person name="Storey R."/>
            <person name="Thrimawithana A.H."/>
            <person name="Thomson S."/>
            <person name="David C."/>
            <person name="Testolin R."/>
            <person name="Huang H."/>
            <person name="Hellens R.P."/>
            <person name="Schaffer R.J."/>
        </authorList>
    </citation>
    <scope>NUCLEOTIDE SEQUENCE [LARGE SCALE GENOMIC DNA]</scope>
    <source>
        <strain evidence="13">cv. Red5</strain>
    </source>
</reference>
<sequence>MERFTLFSLFVLLIPCLCFAEVASTVVPDESDDLLISQVVSDSEDHILNAEHHFSLFKSKYGKTYATQEEHDLRFSVFKANLRRAKRHQLLDPSAVHGVTQFSDITPAEFRRNFLGLKRRLNLPAHAQKAPILPTNNLPTDFDWREQGAVTSVKNQGFCGSCWAFSATGALEGAHFLATGKLVGLSEQQLVDCDHECDPEYDDACDSGCNGGLMNSAFEYALKAGGLQSEEDYPYTGRDRGHCKFDKHKIAASVYNFSVVSVDEDQVAANLVKNGPLAVGINAAYMQTYMGGVSCPFICGNYLDHGVLLVGYGSAAYAPLRFKEKPYWIIKNSWGRGWGKKGYYHLCRGPRAHNLCGIDSMVSTVVAVHKNK</sequence>
<dbReference type="InterPro" id="IPR000668">
    <property type="entry name" value="Peptidase_C1A_C"/>
</dbReference>
<evidence type="ECO:0000313" key="12">
    <source>
        <dbReference type="EMBL" id="PSR99631.1"/>
    </source>
</evidence>
<dbReference type="InterPro" id="IPR025660">
    <property type="entry name" value="Pept_his_AS"/>
</dbReference>
<feature type="domain" description="Peptidase C1A papain C-terminal" evidence="10">
    <location>
        <begin position="138"/>
        <end position="366"/>
    </location>
</feature>
<protein>
    <submittedName>
        <fullName evidence="12">Cysteine proteinase</fullName>
    </submittedName>
</protein>
<dbReference type="OMA" id="CPYICAK"/>
<feature type="signal peptide" evidence="9">
    <location>
        <begin position="1"/>
        <end position="20"/>
    </location>
</feature>
<dbReference type="InterPro" id="IPR039417">
    <property type="entry name" value="Peptidase_C1A_papain-like"/>
</dbReference>
<evidence type="ECO:0000259" key="11">
    <source>
        <dbReference type="SMART" id="SM00848"/>
    </source>
</evidence>
<keyword evidence="4" id="KW-0378">Hydrolase</keyword>
<dbReference type="Pfam" id="PF08246">
    <property type="entry name" value="Inhibitor_I29"/>
    <property type="match status" value="1"/>
</dbReference>
<keyword evidence="6" id="KW-0865">Zymogen</keyword>
<feature type="domain" description="Cathepsin propeptide inhibitor" evidence="11">
    <location>
        <begin position="54"/>
        <end position="110"/>
    </location>
</feature>
<dbReference type="GO" id="GO:0008234">
    <property type="term" value="F:cysteine-type peptidase activity"/>
    <property type="evidence" value="ECO:0007669"/>
    <property type="project" value="UniProtKB-KW"/>
</dbReference>
<dbReference type="Pfam" id="PF00112">
    <property type="entry name" value="Peptidase_C1"/>
    <property type="match status" value="1"/>
</dbReference>
<dbReference type="SMART" id="SM00645">
    <property type="entry name" value="Pept_C1"/>
    <property type="match status" value="1"/>
</dbReference>
<dbReference type="PROSITE" id="PS00639">
    <property type="entry name" value="THIOL_PROTEASE_HIS"/>
    <property type="match status" value="1"/>
</dbReference>
<feature type="chain" id="PRO_5018694061" evidence="9">
    <location>
        <begin position="21"/>
        <end position="372"/>
    </location>
</feature>
<evidence type="ECO:0000256" key="7">
    <source>
        <dbReference type="ARBA" id="ARBA00023157"/>
    </source>
</evidence>
<dbReference type="InterPro" id="IPR025661">
    <property type="entry name" value="Pept_asp_AS"/>
</dbReference>
<dbReference type="FunFam" id="3.90.70.10:FF:000057">
    <property type="entry name" value="Cysteine protease RD19A"/>
    <property type="match status" value="1"/>
</dbReference>
<dbReference type="PROSITE" id="PS00640">
    <property type="entry name" value="THIOL_PROTEASE_ASN"/>
    <property type="match status" value="1"/>
</dbReference>
<dbReference type="PROSITE" id="PS00139">
    <property type="entry name" value="THIOL_PROTEASE_CYS"/>
    <property type="match status" value="1"/>
</dbReference>
<keyword evidence="8" id="KW-0325">Glycoprotein</keyword>
<dbReference type="EMBL" id="NKQK01000021">
    <property type="protein sequence ID" value="PSR99631.1"/>
    <property type="molecule type" value="Genomic_DNA"/>
</dbReference>
<keyword evidence="13" id="KW-1185">Reference proteome</keyword>
<proteinExistence type="inferred from homology"/>
<keyword evidence="7" id="KW-1015">Disulfide bond</keyword>
<dbReference type="InterPro" id="IPR000169">
    <property type="entry name" value="Pept_cys_AS"/>
</dbReference>
<dbReference type="OrthoDB" id="10253408at2759"/>